<dbReference type="PANTHER" id="PTHR30529">
    <property type="entry name" value="CYTOCHROME B561"/>
    <property type="match status" value="1"/>
</dbReference>
<evidence type="ECO:0000313" key="16">
    <source>
        <dbReference type="Proteomes" id="UP000478740"/>
    </source>
</evidence>
<dbReference type="GO" id="GO:0005886">
    <property type="term" value="C:plasma membrane"/>
    <property type="evidence" value="ECO:0007669"/>
    <property type="project" value="UniProtKB-SubCell"/>
</dbReference>
<protein>
    <submittedName>
        <fullName evidence="15">Cytochrome B</fullName>
    </submittedName>
</protein>
<evidence type="ECO:0000256" key="10">
    <source>
        <dbReference type="ARBA" id="ARBA00023004"/>
    </source>
</evidence>
<dbReference type="SMART" id="SM00867">
    <property type="entry name" value="YceI"/>
    <property type="match status" value="1"/>
</dbReference>
<evidence type="ECO:0000256" key="6">
    <source>
        <dbReference type="ARBA" id="ARBA00022692"/>
    </source>
</evidence>
<dbReference type="Pfam" id="PF04264">
    <property type="entry name" value="YceI"/>
    <property type="match status" value="1"/>
</dbReference>
<keyword evidence="9 13" id="KW-1133">Transmembrane helix</keyword>
<comment type="subcellular location">
    <subcellularLocation>
        <location evidence="2">Cell membrane</location>
        <topology evidence="2">Multi-pass membrane protein</topology>
    </subcellularLocation>
</comment>
<keyword evidence="6 13" id="KW-0812">Transmembrane</keyword>
<comment type="caution">
    <text evidence="15">The sequence shown here is derived from an EMBL/GenBank/DDBJ whole genome shotgun (WGS) entry which is preliminary data.</text>
</comment>
<feature type="transmembrane region" description="Helical" evidence="13">
    <location>
        <begin position="48"/>
        <end position="72"/>
    </location>
</feature>
<evidence type="ECO:0000256" key="3">
    <source>
        <dbReference type="ARBA" id="ARBA00022448"/>
    </source>
</evidence>
<dbReference type="Pfam" id="PF01292">
    <property type="entry name" value="Ni_hydr_CYTB"/>
    <property type="match status" value="1"/>
</dbReference>
<dbReference type="SUPFAM" id="SSF81342">
    <property type="entry name" value="Transmembrane di-heme cytochromes"/>
    <property type="match status" value="1"/>
</dbReference>
<dbReference type="Gene3D" id="2.40.128.110">
    <property type="entry name" value="Lipid/polyisoprenoid-binding, YceI-like"/>
    <property type="match status" value="1"/>
</dbReference>
<keyword evidence="3" id="KW-0813">Transport</keyword>
<comment type="cofactor">
    <cofactor evidence="1">
        <name>heme b</name>
        <dbReference type="ChEBI" id="CHEBI:60344"/>
    </cofactor>
</comment>
<keyword evidence="4" id="KW-1003">Cell membrane</keyword>
<evidence type="ECO:0000256" key="12">
    <source>
        <dbReference type="ARBA" id="ARBA00037975"/>
    </source>
</evidence>
<reference evidence="15 16" key="1">
    <citation type="submission" date="2019-11" db="EMBL/GenBank/DDBJ databases">
        <authorList>
            <person name="Dong K."/>
        </authorList>
    </citation>
    <scope>NUCLEOTIDE SEQUENCE [LARGE SCALE GENOMIC DNA]</scope>
    <source>
        <strain evidence="15 16">DK608</strain>
    </source>
</reference>
<sequence>MKASNDARAYGGVARFFHWTVALLILAAIGLGLYGANLPSGSQDQLQAIFATFSVHKTVGVAVLFLAVLRILWTLTQTKPKPLHPHRRAETFLAEIVHWGMWIGMVIMPLTGWLLHSAAPGGFSRILWPFGQRLPIVPEDAHLAERFAAFHETGWWVLAGLIVLHVAGAIKHTVIDRDGTLNRMAGPAHKAPEPPHAEHRTIMHVLAAVAGLAIWGATALLAAPEPAPAAQAPAASQQTAAAPADAAPAQAAGWAVQQGTLGIEVVQGGNPVQGQFANWTAQIDYDPATQAGKVNVDIDIASLALGSVSSSATGPDFLNAPAHPKASFVADILPPAQGGQHIAKGQLTIAGKTVDAELPFDLTLNGDDATAKGVMQVDRRDFGIGAGYADESTVGFTVAISFDLTARKQ</sequence>
<evidence type="ECO:0000256" key="9">
    <source>
        <dbReference type="ARBA" id="ARBA00022989"/>
    </source>
</evidence>
<evidence type="ECO:0000256" key="7">
    <source>
        <dbReference type="ARBA" id="ARBA00022723"/>
    </source>
</evidence>
<keyword evidence="10" id="KW-0408">Iron</keyword>
<keyword evidence="7" id="KW-0479">Metal-binding</keyword>
<dbReference type="GO" id="GO:0020037">
    <property type="term" value="F:heme binding"/>
    <property type="evidence" value="ECO:0007669"/>
    <property type="project" value="TreeGrafter"/>
</dbReference>
<dbReference type="InterPro" id="IPR011577">
    <property type="entry name" value="Cyt_b561_bac/Ni-Hgenase"/>
</dbReference>
<keyword evidence="5" id="KW-0349">Heme</keyword>
<feature type="transmembrane region" description="Helical" evidence="13">
    <location>
        <begin position="202"/>
        <end position="223"/>
    </location>
</feature>
<keyword evidence="16" id="KW-1185">Reference proteome</keyword>
<dbReference type="SUPFAM" id="SSF101874">
    <property type="entry name" value="YceI-like"/>
    <property type="match status" value="1"/>
</dbReference>
<accession>A0A6L6IXR9</accession>
<dbReference type="GO" id="GO:0009055">
    <property type="term" value="F:electron transfer activity"/>
    <property type="evidence" value="ECO:0007669"/>
    <property type="project" value="InterPro"/>
</dbReference>
<evidence type="ECO:0000256" key="4">
    <source>
        <dbReference type="ARBA" id="ARBA00022475"/>
    </source>
</evidence>
<dbReference type="InterPro" id="IPR016174">
    <property type="entry name" value="Di-haem_cyt_TM"/>
</dbReference>
<evidence type="ECO:0000256" key="13">
    <source>
        <dbReference type="SAM" id="Phobius"/>
    </source>
</evidence>
<dbReference type="InterPro" id="IPR052168">
    <property type="entry name" value="Cytochrome_b561_oxidase"/>
</dbReference>
<evidence type="ECO:0000256" key="11">
    <source>
        <dbReference type="ARBA" id="ARBA00023136"/>
    </source>
</evidence>
<feature type="transmembrane region" description="Helical" evidence="13">
    <location>
        <begin position="155"/>
        <end position="174"/>
    </location>
</feature>
<feature type="domain" description="Lipid/polyisoprenoid-binding YceI-like" evidence="14">
    <location>
        <begin position="253"/>
        <end position="407"/>
    </location>
</feature>
<dbReference type="GO" id="GO:0046872">
    <property type="term" value="F:metal ion binding"/>
    <property type="evidence" value="ECO:0007669"/>
    <property type="project" value="UniProtKB-KW"/>
</dbReference>
<dbReference type="InterPro" id="IPR036761">
    <property type="entry name" value="TTHA0802/YceI-like_sf"/>
</dbReference>
<feature type="transmembrane region" description="Helical" evidence="13">
    <location>
        <begin position="92"/>
        <end position="115"/>
    </location>
</feature>
<dbReference type="PANTHER" id="PTHR30529:SF7">
    <property type="entry name" value="CYTOCHROME B561 BACTERIAL_NI-HYDROGENASE DOMAIN-CONTAINING PROTEIN"/>
    <property type="match status" value="1"/>
</dbReference>
<dbReference type="GO" id="GO:0022904">
    <property type="term" value="P:respiratory electron transport chain"/>
    <property type="evidence" value="ECO:0007669"/>
    <property type="project" value="InterPro"/>
</dbReference>
<dbReference type="AlphaFoldDB" id="A0A6L6IXR9"/>
<evidence type="ECO:0000256" key="2">
    <source>
        <dbReference type="ARBA" id="ARBA00004651"/>
    </source>
</evidence>
<gene>
    <name evidence="15" type="ORF">GL284_06215</name>
</gene>
<keyword evidence="11 13" id="KW-0472">Membrane</keyword>
<evidence type="ECO:0000256" key="8">
    <source>
        <dbReference type="ARBA" id="ARBA00022982"/>
    </source>
</evidence>
<dbReference type="Proteomes" id="UP000478740">
    <property type="component" value="Unassembled WGS sequence"/>
</dbReference>
<name>A0A6L6IXR9_9RHOB</name>
<evidence type="ECO:0000259" key="14">
    <source>
        <dbReference type="SMART" id="SM00867"/>
    </source>
</evidence>
<evidence type="ECO:0000256" key="1">
    <source>
        <dbReference type="ARBA" id="ARBA00001970"/>
    </source>
</evidence>
<evidence type="ECO:0000256" key="5">
    <source>
        <dbReference type="ARBA" id="ARBA00022617"/>
    </source>
</evidence>
<evidence type="ECO:0000313" key="15">
    <source>
        <dbReference type="EMBL" id="MTH63860.1"/>
    </source>
</evidence>
<feature type="transmembrane region" description="Helical" evidence="13">
    <location>
        <begin position="12"/>
        <end position="36"/>
    </location>
</feature>
<keyword evidence="8" id="KW-0249">Electron transport</keyword>
<dbReference type="InterPro" id="IPR007372">
    <property type="entry name" value="Lipid/polyisoprenoid-bd_YceI"/>
</dbReference>
<dbReference type="Gene3D" id="1.20.950.20">
    <property type="entry name" value="Transmembrane di-heme cytochromes, Chain C"/>
    <property type="match status" value="1"/>
</dbReference>
<dbReference type="EMBL" id="WMII01000004">
    <property type="protein sequence ID" value="MTH63860.1"/>
    <property type="molecule type" value="Genomic_DNA"/>
</dbReference>
<dbReference type="RefSeq" id="WP_155043729.1">
    <property type="nucleotide sequence ID" value="NZ_WMIH01000003.1"/>
</dbReference>
<organism evidence="15 16">
    <name type="scientific">Paracoccus shanxieyensis</name>
    <dbReference type="NCBI Taxonomy" id="2675752"/>
    <lineage>
        <taxon>Bacteria</taxon>
        <taxon>Pseudomonadati</taxon>
        <taxon>Pseudomonadota</taxon>
        <taxon>Alphaproteobacteria</taxon>
        <taxon>Rhodobacterales</taxon>
        <taxon>Paracoccaceae</taxon>
        <taxon>Paracoccus</taxon>
    </lineage>
</organism>
<proteinExistence type="inferred from homology"/>
<comment type="similarity">
    <text evidence="12">Belongs to the cytochrome b561 family.</text>
</comment>